<sequence length="71" mass="7837">MEMRVKQIINVHYCRAPQGREKKRQSTTIVLSADTGTQQTPASPRPSPLDEGNPAVKCPAAYRSKVDVQEA</sequence>
<comment type="caution">
    <text evidence="2">The sequence shown here is derived from an EMBL/GenBank/DDBJ whole genome shotgun (WGS) entry which is preliminary data.</text>
</comment>
<feature type="region of interest" description="Disordered" evidence="1">
    <location>
        <begin position="18"/>
        <end position="71"/>
    </location>
</feature>
<dbReference type="Proteomes" id="UP000324222">
    <property type="component" value="Unassembled WGS sequence"/>
</dbReference>
<dbReference type="AlphaFoldDB" id="A0A5B7I3W5"/>
<evidence type="ECO:0000313" key="2">
    <source>
        <dbReference type="EMBL" id="MPC75464.1"/>
    </source>
</evidence>
<keyword evidence="3" id="KW-1185">Reference proteome</keyword>
<reference evidence="2 3" key="1">
    <citation type="submission" date="2019-05" db="EMBL/GenBank/DDBJ databases">
        <title>Another draft genome of Portunus trituberculatus and its Hox gene families provides insights of decapod evolution.</title>
        <authorList>
            <person name="Jeong J.-H."/>
            <person name="Song I."/>
            <person name="Kim S."/>
            <person name="Choi T."/>
            <person name="Kim D."/>
            <person name="Ryu S."/>
            <person name="Kim W."/>
        </authorList>
    </citation>
    <scope>NUCLEOTIDE SEQUENCE [LARGE SCALE GENOMIC DNA]</scope>
    <source>
        <tissue evidence="2">Muscle</tissue>
    </source>
</reference>
<organism evidence="2 3">
    <name type="scientific">Portunus trituberculatus</name>
    <name type="common">Swimming crab</name>
    <name type="synonym">Neptunus trituberculatus</name>
    <dbReference type="NCBI Taxonomy" id="210409"/>
    <lineage>
        <taxon>Eukaryota</taxon>
        <taxon>Metazoa</taxon>
        <taxon>Ecdysozoa</taxon>
        <taxon>Arthropoda</taxon>
        <taxon>Crustacea</taxon>
        <taxon>Multicrustacea</taxon>
        <taxon>Malacostraca</taxon>
        <taxon>Eumalacostraca</taxon>
        <taxon>Eucarida</taxon>
        <taxon>Decapoda</taxon>
        <taxon>Pleocyemata</taxon>
        <taxon>Brachyura</taxon>
        <taxon>Eubrachyura</taxon>
        <taxon>Portunoidea</taxon>
        <taxon>Portunidae</taxon>
        <taxon>Portuninae</taxon>
        <taxon>Portunus</taxon>
    </lineage>
</organism>
<proteinExistence type="predicted"/>
<feature type="compositionally biased region" description="Polar residues" evidence="1">
    <location>
        <begin position="26"/>
        <end position="42"/>
    </location>
</feature>
<name>A0A5B7I3W5_PORTR</name>
<evidence type="ECO:0000256" key="1">
    <source>
        <dbReference type="SAM" id="MobiDB-lite"/>
    </source>
</evidence>
<dbReference type="EMBL" id="VSRR010041171">
    <property type="protein sequence ID" value="MPC75464.1"/>
    <property type="molecule type" value="Genomic_DNA"/>
</dbReference>
<protein>
    <submittedName>
        <fullName evidence="2">Uncharacterized protein</fullName>
    </submittedName>
</protein>
<evidence type="ECO:0000313" key="3">
    <source>
        <dbReference type="Proteomes" id="UP000324222"/>
    </source>
</evidence>
<gene>
    <name evidence="2" type="ORF">E2C01_069852</name>
</gene>
<accession>A0A5B7I3W5</accession>